<evidence type="ECO:0000313" key="1">
    <source>
        <dbReference type="EMBL" id="KAK0403456.1"/>
    </source>
</evidence>
<name>A0AA39LMR6_9BILA</name>
<comment type="caution">
    <text evidence="1">The sequence shown here is derived from an EMBL/GenBank/DDBJ whole genome shotgun (WGS) entry which is preliminary data.</text>
</comment>
<accession>A0AA39LMR6</accession>
<reference evidence="1" key="1">
    <citation type="submission" date="2023-06" db="EMBL/GenBank/DDBJ databases">
        <title>Genomic analysis of the entomopathogenic nematode Steinernema hermaphroditum.</title>
        <authorList>
            <person name="Schwarz E.M."/>
            <person name="Heppert J.K."/>
            <person name="Baniya A."/>
            <person name="Schwartz H.T."/>
            <person name="Tan C.-H."/>
            <person name="Antoshechkin I."/>
            <person name="Sternberg P.W."/>
            <person name="Goodrich-Blair H."/>
            <person name="Dillman A.R."/>
        </authorList>
    </citation>
    <scope>NUCLEOTIDE SEQUENCE</scope>
    <source>
        <strain evidence="1">PS9179</strain>
        <tissue evidence="1">Whole animal</tissue>
    </source>
</reference>
<gene>
    <name evidence="1" type="ORF">QR680_016928</name>
</gene>
<dbReference type="Proteomes" id="UP001175271">
    <property type="component" value="Unassembled WGS sequence"/>
</dbReference>
<sequence length="244" mass="27685">MPPRDSLVKRAGNESVMTLIGLIKGKPQLHRVSARKAEALTGADRALFNEVAAAMRSRFPLHPPLSDHTIWVCWANIRAAYMARRYNKWQKSVEFLTHRRQEEETWRRERCGTAPRMFDPAPSSPRAVYGTSTFPPQMVNQNTGEIKSPSLGDSDNGQGFDESFFAPPAVQPAPAVRQHSDVEEIAAERYFWNKLLGIFKKLQLVRGGTSRIERLEDMTRKIIAEERDADERETRANTGFSISM</sequence>
<keyword evidence="2" id="KW-1185">Reference proteome</keyword>
<evidence type="ECO:0000313" key="2">
    <source>
        <dbReference type="Proteomes" id="UP001175271"/>
    </source>
</evidence>
<dbReference type="AlphaFoldDB" id="A0AA39LMR6"/>
<organism evidence="1 2">
    <name type="scientific">Steinernema hermaphroditum</name>
    <dbReference type="NCBI Taxonomy" id="289476"/>
    <lineage>
        <taxon>Eukaryota</taxon>
        <taxon>Metazoa</taxon>
        <taxon>Ecdysozoa</taxon>
        <taxon>Nematoda</taxon>
        <taxon>Chromadorea</taxon>
        <taxon>Rhabditida</taxon>
        <taxon>Tylenchina</taxon>
        <taxon>Panagrolaimomorpha</taxon>
        <taxon>Strongyloidoidea</taxon>
        <taxon>Steinernematidae</taxon>
        <taxon>Steinernema</taxon>
    </lineage>
</organism>
<proteinExistence type="predicted"/>
<protein>
    <submittedName>
        <fullName evidence="1">Uncharacterized protein</fullName>
    </submittedName>
</protein>
<dbReference type="EMBL" id="JAUCMV010000004">
    <property type="protein sequence ID" value="KAK0403456.1"/>
    <property type="molecule type" value="Genomic_DNA"/>
</dbReference>